<evidence type="ECO:0000256" key="4">
    <source>
        <dbReference type="ARBA" id="ARBA00022989"/>
    </source>
</evidence>
<evidence type="ECO:0000256" key="2">
    <source>
        <dbReference type="ARBA" id="ARBA00022475"/>
    </source>
</evidence>
<keyword evidence="3 6" id="KW-0812">Transmembrane</keyword>
<evidence type="ECO:0000256" key="3">
    <source>
        <dbReference type="ARBA" id="ARBA00022692"/>
    </source>
</evidence>
<reference evidence="8 9" key="2">
    <citation type="submission" date="2020-03" db="EMBL/GenBank/DDBJ databases">
        <authorList>
            <person name="Ichikawa N."/>
            <person name="Kimura A."/>
            <person name="Kitahashi Y."/>
            <person name="Uohara A."/>
        </authorList>
    </citation>
    <scope>NUCLEOTIDE SEQUENCE [LARGE SCALE GENOMIC DNA]</scope>
    <source>
        <strain evidence="8 9">NBRC 105367</strain>
    </source>
</reference>
<dbReference type="Pfam" id="PF04024">
    <property type="entry name" value="PspC"/>
    <property type="match status" value="1"/>
</dbReference>
<feature type="transmembrane region" description="Helical" evidence="6">
    <location>
        <begin position="34"/>
        <end position="57"/>
    </location>
</feature>
<evidence type="ECO:0000256" key="5">
    <source>
        <dbReference type="ARBA" id="ARBA00023136"/>
    </source>
</evidence>
<dbReference type="EMBL" id="AP022871">
    <property type="protein sequence ID" value="BCB86495.1"/>
    <property type="molecule type" value="Genomic_DNA"/>
</dbReference>
<dbReference type="GO" id="GO:0005886">
    <property type="term" value="C:plasma membrane"/>
    <property type="evidence" value="ECO:0007669"/>
    <property type="project" value="UniProtKB-SubCell"/>
</dbReference>
<evidence type="ECO:0000256" key="1">
    <source>
        <dbReference type="ARBA" id="ARBA00004162"/>
    </source>
</evidence>
<evidence type="ECO:0000313" key="8">
    <source>
        <dbReference type="EMBL" id="BCB86495.1"/>
    </source>
</evidence>
<keyword evidence="4 6" id="KW-1133">Transmembrane helix</keyword>
<dbReference type="KEGG" id="psuu:Psuf_038080"/>
<reference evidence="8 9" key="1">
    <citation type="submission" date="2020-03" db="EMBL/GenBank/DDBJ databases">
        <title>Whole genome shotgun sequence of Phytohabitans suffuscus NBRC 105367.</title>
        <authorList>
            <person name="Komaki H."/>
            <person name="Tamura T."/>
        </authorList>
    </citation>
    <scope>NUCLEOTIDE SEQUENCE [LARGE SCALE GENOMIC DNA]</scope>
    <source>
        <strain evidence="8 9">NBRC 105367</strain>
    </source>
</reference>
<evidence type="ECO:0000256" key="6">
    <source>
        <dbReference type="SAM" id="Phobius"/>
    </source>
</evidence>
<evidence type="ECO:0000313" key="9">
    <source>
        <dbReference type="Proteomes" id="UP000503011"/>
    </source>
</evidence>
<dbReference type="InterPro" id="IPR052027">
    <property type="entry name" value="PspC"/>
</dbReference>
<feature type="domain" description="Phage shock protein PspC N-terminal" evidence="7">
    <location>
        <begin position="4"/>
        <end position="60"/>
    </location>
</feature>
<sequence length="67" mass="7737">MRPKLVRPRDNRMIAGVCAGLGRRFGISPNAMRLIFLLSCLLPGPQFVIYIALWIIMPNEERYATRY</sequence>
<evidence type="ECO:0000259" key="7">
    <source>
        <dbReference type="Pfam" id="PF04024"/>
    </source>
</evidence>
<dbReference type="PANTHER" id="PTHR33885:SF3">
    <property type="entry name" value="PHAGE SHOCK PROTEIN C"/>
    <property type="match status" value="1"/>
</dbReference>
<dbReference type="InterPro" id="IPR007168">
    <property type="entry name" value="Phageshock_PspC_N"/>
</dbReference>
<comment type="subcellular location">
    <subcellularLocation>
        <location evidence="1">Cell membrane</location>
        <topology evidence="1">Single-pass membrane protein</topology>
    </subcellularLocation>
</comment>
<dbReference type="AlphaFoldDB" id="A0A6F8YK45"/>
<protein>
    <submittedName>
        <fullName evidence="8">PspC domain-containing protein</fullName>
    </submittedName>
</protein>
<dbReference type="RefSeq" id="WP_173158283.1">
    <property type="nucleotide sequence ID" value="NZ_AP022871.1"/>
</dbReference>
<keyword evidence="2" id="KW-1003">Cell membrane</keyword>
<organism evidence="8 9">
    <name type="scientific">Phytohabitans suffuscus</name>
    <dbReference type="NCBI Taxonomy" id="624315"/>
    <lineage>
        <taxon>Bacteria</taxon>
        <taxon>Bacillati</taxon>
        <taxon>Actinomycetota</taxon>
        <taxon>Actinomycetes</taxon>
        <taxon>Micromonosporales</taxon>
        <taxon>Micromonosporaceae</taxon>
    </lineage>
</organism>
<gene>
    <name evidence="8" type="ORF">Psuf_038080</name>
</gene>
<dbReference type="Proteomes" id="UP000503011">
    <property type="component" value="Chromosome"/>
</dbReference>
<proteinExistence type="predicted"/>
<keyword evidence="9" id="KW-1185">Reference proteome</keyword>
<accession>A0A6F8YK45</accession>
<dbReference type="PANTHER" id="PTHR33885">
    <property type="entry name" value="PHAGE SHOCK PROTEIN C"/>
    <property type="match status" value="1"/>
</dbReference>
<name>A0A6F8YK45_9ACTN</name>
<keyword evidence="5 6" id="KW-0472">Membrane</keyword>